<dbReference type="OrthoDB" id="2390248at2"/>
<keyword evidence="1" id="KW-1133">Transmembrane helix</keyword>
<keyword evidence="1" id="KW-0472">Membrane</keyword>
<keyword evidence="3" id="KW-1185">Reference proteome</keyword>
<dbReference type="EMBL" id="FNFY01000007">
    <property type="protein sequence ID" value="SDK69177.1"/>
    <property type="molecule type" value="Genomic_DNA"/>
</dbReference>
<keyword evidence="1" id="KW-0812">Transmembrane</keyword>
<protein>
    <submittedName>
        <fullName evidence="2">Uncharacterized protein</fullName>
    </submittedName>
</protein>
<gene>
    <name evidence="2" type="ORF">SAMN05216216_10731</name>
</gene>
<evidence type="ECO:0000313" key="3">
    <source>
        <dbReference type="Proteomes" id="UP000199008"/>
    </source>
</evidence>
<feature type="transmembrane region" description="Helical" evidence="1">
    <location>
        <begin position="58"/>
        <end position="79"/>
    </location>
</feature>
<evidence type="ECO:0000313" key="2">
    <source>
        <dbReference type="EMBL" id="SDK69177.1"/>
    </source>
</evidence>
<sequence>MILRIIMYIGFAFLSIFLLNYFELANIEFTIINVLIAVGSLIALNILYSIFTRFLRVLVFAFVFLPVIGLIVYYVYAYFTGQSVDLASLAVW</sequence>
<dbReference type="STRING" id="576118.SAMN05216216_10731"/>
<dbReference type="Proteomes" id="UP000199008">
    <property type="component" value="Unassembled WGS sequence"/>
</dbReference>
<name>A0A1G9DZ76_9BACL</name>
<accession>A0A1G9DZ76</accession>
<feature type="transmembrane region" description="Helical" evidence="1">
    <location>
        <begin position="30"/>
        <end position="51"/>
    </location>
</feature>
<reference evidence="3" key="1">
    <citation type="submission" date="2016-10" db="EMBL/GenBank/DDBJ databases">
        <authorList>
            <person name="Varghese N."/>
            <person name="Submissions S."/>
        </authorList>
    </citation>
    <scope>NUCLEOTIDE SEQUENCE [LARGE SCALE GENOMIC DNA]</scope>
    <source>
        <strain evidence="3">CGMCC 1.8895</strain>
    </source>
</reference>
<organism evidence="2 3">
    <name type="scientific">Lacicoccus qingdaonensis</name>
    <dbReference type="NCBI Taxonomy" id="576118"/>
    <lineage>
        <taxon>Bacteria</taxon>
        <taxon>Bacillati</taxon>
        <taxon>Bacillota</taxon>
        <taxon>Bacilli</taxon>
        <taxon>Bacillales</taxon>
        <taxon>Salinicoccaceae</taxon>
        <taxon>Lacicoccus</taxon>
    </lineage>
</organism>
<proteinExistence type="predicted"/>
<dbReference type="RefSeq" id="WP_092985602.1">
    <property type="nucleotide sequence ID" value="NZ_FNFY01000007.1"/>
</dbReference>
<dbReference type="AlphaFoldDB" id="A0A1G9DZ76"/>
<evidence type="ECO:0000256" key="1">
    <source>
        <dbReference type="SAM" id="Phobius"/>
    </source>
</evidence>
<feature type="transmembrane region" description="Helical" evidence="1">
    <location>
        <begin position="5"/>
        <end position="24"/>
    </location>
</feature>